<accession>A0A4Y2A7X5</accession>
<sequence>MWLGQVMIPLNWGWQTTKHGLAPITTIKDPAPQSLLMAIFYKCAKGGRSTCSCKKSGIKCSANCANYKGHSCSNAPPETDEKIIQLIEDNKDSDDVEGTGNLLTLPLNGA</sequence>
<comment type="caution">
    <text evidence="1">The sequence shown here is derived from an EMBL/GenBank/DDBJ whole genome shotgun (WGS) entry which is preliminary data.</text>
</comment>
<keyword evidence="2" id="KW-1185">Reference proteome</keyword>
<dbReference type="AlphaFoldDB" id="A0A4Y2A7X5"/>
<protein>
    <recommendedName>
        <fullName evidence="3">Tesmin/TSO1-like CXC domain-containing protein</fullName>
    </recommendedName>
</protein>
<evidence type="ECO:0008006" key="3">
    <source>
        <dbReference type="Google" id="ProtNLM"/>
    </source>
</evidence>
<evidence type="ECO:0000313" key="1">
    <source>
        <dbReference type="EMBL" id="GBL75657.1"/>
    </source>
</evidence>
<dbReference type="EMBL" id="BGPR01000008">
    <property type="protein sequence ID" value="GBL75657.1"/>
    <property type="molecule type" value="Genomic_DNA"/>
</dbReference>
<dbReference type="OrthoDB" id="6627597at2759"/>
<proteinExistence type="predicted"/>
<name>A0A4Y2A7X5_ARAVE</name>
<gene>
    <name evidence="1" type="ORF">AVEN_154972_1</name>
</gene>
<dbReference type="Proteomes" id="UP000499080">
    <property type="component" value="Unassembled WGS sequence"/>
</dbReference>
<evidence type="ECO:0000313" key="2">
    <source>
        <dbReference type="Proteomes" id="UP000499080"/>
    </source>
</evidence>
<reference evidence="1 2" key="1">
    <citation type="journal article" date="2019" name="Sci. Rep.">
        <title>Orb-weaving spider Araneus ventricosus genome elucidates the spidroin gene catalogue.</title>
        <authorList>
            <person name="Kono N."/>
            <person name="Nakamura H."/>
            <person name="Ohtoshi R."/>
            <person name="Moran D.A.P."/>
            <person name="Shinohara A."/>
            <person name="Yoshida Y."/>
            <person name="Fujiwara M."/>
            <person name="Mori M."/>
            <person name="Tomita M."/>
            <person name="Arakawa K."/>
        </authorList>
    </citation>
    <scope>NUCLEOTIDE SEQUENCE [LARGE SCALE GENOMIC DNA]</scope>
</reference>
<organism evidence="1 2">
    <name type="scientific">Araneus ventricosus</name>
    <name type="common">Orbweaver spider</name>
    <name type="synonym">Epeira ventricosa</name>
    <dbReference type="NCBI Taxonomy" id="182803"/>
    <lineage>
        <taxon>Eukaryota</taxon>
        <taxon>Metazoa</taxon>
        <taxon>Ecdysozoa</taxon>
        <taxon>Arthropoda</taxon>
        <taxon>Chelicerata</taxon>
        <taxon>Arachnida</taxon>
        <taxon>Araneae</taxon>
        <taxon>Araneomorphae</taxon>
        <taxon>Entelegynae</taxon>
        <taxon>Araneoidea</taxon>
        <taxon>Araneidae</taxon>
        <taxon>Araneus</taxon>
    </lineage>
</organism>